<proteinExistence type="predicted"/>
<dbReference type="RefSeq" id="WP_273739682.1">
    <property type="nucleotide sequence ID" value="NZ_JAQIVI010000291.1"/>
</dbReference>
<evidence type="ECO:0000256" key="1">
    <source>
        <dbReference type="SAM" id="MobiDB-lite"/>
    </source>
</evidence>
<evidence type="ECO:0000313" key="2">
    <source>
        <dbReference type="EMBL" id="MFC6766734.1"/>
    </source>
</evidence>
<sequence>MNELTVQIGPDHRCGVRETGGHLPQAEPRPKADRIAEVAEKLEGVADGTSGETVDHVLAASDHFLEQLRE</sequence>
<feature type="region of interest" description="Disordered" evidence="1">
    <location>
        <begin position="1"/>
        <end position="31"/>
    </location>
</feature>
<comment type="caution">
    <text evidence="2">The sequence shown here is derived from an EMBL/GenBank/DDBJ whole genome shotgun (WGS) entry which is preliminary data.</text>
</comment>
<accession>A0ABD5SNX5</accession>
<dbReference type="AlphaFoldDB" id="A0ABD5SNX5"/>
<keyword evidence="3" id="KW-1185">Reference proteome</keyword>
<reference evidence="2 3" key="1">
    <citation type="journal article" date="2019" name="Int. J. Syst. Evol. Microbiol.">
        <title>The Global Catalogue of Microorganisms (GCM) 10K type strain sequencing project: providing services to taxonomists for standard genome sequencing and annotation.</title>
        <authorList>
            <consortium name="The Broad Institute Genomics Platform"/>
            <consortium name="The Broad Institute Genome Sequencing Center for Infectious Disease"/>
            <person name="Wu L."/>
            <person name="Ma J."/>
        </authorList>
    </citation>
    <scope>NUCLEOTIDE SEQUENCE [LARGE SCALE GENOMIC DNA]</scope>
    <source>
        <strain evidence="2 3">LMG 29247</strain>
    </source>
</reference>
<feature type="compositionally biased region" description="Basic and acidic residues" evidence="1">
    <location>
        <begin position="10"/>
        <end position="20"/>
    </location>
</feature>
<organism evidence="2 3">
    <name type="scientific">Natrinema soli</name>
    <dbReference type="NCBI Taxonomy" id="1930624"/>
    <lineage>
        <taxon>Archaea</taxon>
        <taxon>Methanobacteriati</taxon>
        <taxon>Methanobacteriota</taxon>
        <taxon>Stenosarchaea group</taxon>
        <taxon>Halobacteria</taxon>
        <taxon>Halobacteriales</taxon>
        <taxon>Natrialbaceae</taxon>
        <taxon>Natrinema</taxon>
    </lineage>
</organism>
<dbReference type="EMBL" id="JBHSWV010000291">
    <property type="protein sequence ID" value="MFC6766734.1"/>
    <property type="molecule type" value="Genomic_DNA"/>
</dbReference>
<evidence type="ECO:0000313" key="3">
    <source>
        <dbReference type="Proteomes" id="UP001596383"/>
    </source>
</evidence>
<name>A0ABD5SNX5_9EURY</name>
<protein>
    <submittedName>
        <fullName evidence="2">Uncharacterized protein</fullName>
    </submittedName>
</protein>
<dbReference type="Proteomes" id="UP001596383">
    <property type="component" value="Unassembled WGS sequence"/>
</dbReference>
<gene>
    <name evidence="2" type="ORF">ACFQE6_17570</name>
</gene>